<feature type="chain" id="PRO_5036770276" description="Outer membrane protein beta-barrel domain-containing protein" evidence="1">
    <location>
        <begin position="26"/>
        <end position="197"/>
    </location>
</feature>
<evidence type="ECO:0008006" key="4">
    <source>
        <dbReference type="Google" id="ProtNLM"/>
    </source>
</evidence>
<evidence type="ECO:0000313" key="2">
    <source>
        <dbReference type="EMBL" id="MBI4726346.1"/>
    </source>
</evidence>
<sequence>MFGSKYFKLALVLIAVLALATTAFAGPRKLPGRSFRFGLDLEPGFKFINGNGLQFNTGLIFKFNEKISLIPHFGMYPYEYVNKYRFLGTTYSDTTSESALNAGLTLRMEILKEVSTKNTRYEYDTEGEEFVHYRYYQPLRPYFQAHLGTFMGGGMGINYYITGNTAMGLGLDFGYNLLSEDSKGLGIIPKGIVMFGF</sequence>
<accession>A0A933I8U1</accession>
<dbReference type="Proteomes" id="UP000736328">
    <property type="component" value="Unassembled WGS sequence"/>
</dbReference>
<organism evidence="2 3">
    <name type="scientific">candidate division TA06 bacterium</name>
    <dbReference type="NCBI Taxonomy" id="2250710"/>
    <lineage>
        <taxon>Bacteria</taxon>
        <taxon>Bacteria division TA06</taxon>
    </lineage>
</organism>
<protein>
    <recommendedName>
        <fullName evidence="4">Outer membrane protein beta-barrel domain-containing protein</fullName>
    </recommendedName>
</protein>
<evidence type="ECO:0000313" key="3">
    <source>
        <dbReference type="Proteomes" id="UP000736328"/>
    </source>
</evidence>
<gene>
    <name evidence="2" type="ORF">HY768_03830</name>
</gene>
<name>A0A933I8U1_UNCT6</name>
<proteinExistence type="predicted"/>
<dbReference type="AlphaFoldDB" id="A0A933I8U1"/>
<reference evidence="2" key="1">
    <citation type="submission" date="2020-07" db="EMBL/GenBank/DDBJ databases">
        <title>Huge and variable diversity of episymbiotic CPR bacteria and DPANN archaea in groundwater ecosystems.</title>
        <authorList>
            <person name="He C.Y."/>
            <person name="Keren R."/>
            <person name="Whittaker M."/>
            <person name="Farag I.F."/>
            <person name="Doudna J."/>
            <person name="Cate J.H.D."/>
            <person name="Banfield J.F."/>
        </authorList>
    </citation>
    <scope>NUCLEOTIDE SEQUENCE</scope>
    <source>
        <strain evidence="2">NC_groundwater_1520_Pr4_B-0.1um_53_5</strain>
    </source>
</reference>
<keyword evidence="1" id="KW-0732">Signal</keyword>
<feature type="signal peptide" evidence="1">
    <location>
        <begin position="1"/>
        <end position="25"/>
    </location>
</feature>
<comment type="caution">
    <text evidence="2">The sequence shown here is derived from an EMBL/GenBank/DDBJ whole genome shotgun (WGS) entry which is preliminary data.</text>
</comment>
<dbReference type="EMBL" id="JACQXR010000045">
    <property type="protein sequence ID" value="MBI4726346.1"/>
    <property type="molecule type" value="Genomic_DNA"/>
</dbReference>
<evidence type="ECO:0000256" key="1">
    <source>
        <dbReference type="SAM" id="SignalP"/>
    </source>
</evidence>